<accession>A0ABR4CEJ1</accession>
<gene>
    <name evidence="2" type="ORF">VTL71DRAFT_16421</name>
</gene>
<proteinExistence type="predicted"/>
<name>A0ABR4CEJ1_9HELO</name>
<organism evidence="2 3">
    <name type="scientific">Oculimacula yallundae</name>
    <dbReference type="NCBI Taxonomy" id="86028"/>
    <lineage>
        <taxon>Eukaryota</taxon>
        <taxon>Fungi</taxon>
        <taxon>Dikarya</taxon>
        <taxon>Ascomycota</taxon>
        <taxon>Pezizomycotina</taxon>
        <taxon>Leotiomycetes</taxon>
        <taxon>Helotiales</taxon>
        <taxon>Ploettnerulaceae</taxon>
        <taxon>Oculimacula</taxon>
    </lineage>
</organism>
<evidence type="ECO:0000313" key="3">
    <source>
        <dbReference type="Proteomes" id="UP001595075"/>
    </source>
</evidence>
<comment type="caution">
    <text evidence="2">The sequence shown here is derived from an EMBL/GenBank/DDBJ whole genome shotgun (WGS) entry which is preliminary data.</text>
</comment>
<dbReference type="Proteomes" id="UP001595075">
    <property type="component" value="Unassembled WGS sequence"/>
</dbReference>
<sequence length="186" mass="20685">MYSKTPSLSPPGRITRPRKRSPVIQNRARIRNINLVSLRKETDQQPKRPDDIAGMAFEVLLTGISERTAGNTLFFMPEKAIAWFRQCRPPSEIILDVTLKFASVGSRPTGMGKAPVDGREERLRPRRVEISERALSREGGAGQIPPLKHIQLSHTGQLIPSILASSHPTAPKTGFEILLHKSSIRP</sequence>
<keyword evidence="3" id="KW-1185">Reference proteome</keyword>
<dbReference type="EMBL" id="JAZHXI010000009">
    <property type="protein sequence ID" value="KAL2068323.1"/>
    <property type="molecule type" value="Genomic_DNA"/>
</dbReference>
<evidence type="ECO:0000313" key="2">
    <source>
        <dbReference type="EMBL" id="KAL2068323.1"/>
    </source>
</evidence>
<evidence type="ECO:0000256" key="1">
    <source>
        <dbReference type="SAM" id="MobiDB-lite"/>
    </source>
</evidence>
<reference evidence="2 3" key="1">
    <citation type="journal article" date="2024" name="Commun. Biol.">
        <title>Comparative genomic analysis of thermophilic fungi reveals convergent evolutionary adaptations and gene losses.</title>
        <authorList>
            <person name="Steindorff A.S."/>
            <person name="Aguilar-Pontes M.V."/>
            <person name="Robinson A.J."/>
            <person name="Andreopoulos B."/>
            <person name="LaButti K."/>
            <person name="Kuo A."/>
            <person name="Mondo S."/>
            <person name="Riley R."/>
            <person name="Otillar R."/>
            <person name="Haridas S."/>
            <person name="Lipzen A."/>
            <person name="Grimwood J."/>
            <person name="Schmutz J."/>
            <person name="Clum A."/>
            <person name="Reid I.D."/>
            <person name="Moisan M.C."/>
            <person name="Butler G."/>
            <person name="Nguyen T.T.M."/>
            <person name="Dewar K."/>
            <person name="Conant G."/>
            <person name="Drula E."/>
            <person name="Henrissat B."/>
            <person name="Hansel C."/>
            <person name="Singer S."/>
            <person name="Hutchinson M.I."/>
            <person name="de Vries R.P."/>
            <person name="Natvig D.O."/>
            <person name="Powell A.J."/>
            <person name="Tsang A."/>
            <person name="Grigoriev I.V."/>
        </authorList>
    </citation>
    <scope>NUCLEOTIDE SEQUENCE [LARGE SCALE GENOMIC DNA]</scope>
    <source>
        <strain evidence="2 3">CBS 494.80</strain>
    </source>
</reference>
<protein>
    <submittedName>
        <fullName evidence="2">Uncharacterized protein</fullName>
    </submittedName>
</protein>
<feature type="region of interest" description="Disordered" evidence="1">
    <location>
        <begin position="1"/>
        <end position="21"/>
    </location>
</feature>